<dbReference type="Proteomes" id="UP000327013">
    <property type="component" value="Chromosome 1"/>
</dbReference>
<gene>
    <name evidence="1" type="ORF">FH972_003567</name>
</gene>
<proteinExistence type="predicted"/>
<dbReference type="OrthoDB" id="431691at2759"/>
<accession>A0A5N6QIV1</accession>
<sequence>MLSSNSRTALSYSSSDDSPPTFGCLAVHVKMCISQHANPTWFCSRFFRSTINEHSKQLI</sequence>
<evidence type="ECO:0000313" key="1">
    <source>
        <dbReference type="EMBL" id="KAE7999085.1"/>
    </source>
</evidence>
<evidence type="ECO:0000313" key="2">
    <source>
        <dbReference type="Proteomes" id="UP000327013"/>
    </source>
</evidence>
<organism evidence="1 2">
    <name type="scientific">Carpinus fangiana</name>
    <dbReference type="NCBI Taxonomy" id="176857"/>
    <lineage>
        <taxon>Eukaryota</taxon>
        <taxon>Viridiplantae</taxon>
        <taxon>Streptophyta</taxon>
        <taxon>Embryophyta</taxon>
        <taxon>Tracheophyta</taxon>
        <taxon>Spermatophyta</taxon>
        <taxon>Magnoliopsida</taxon>
        <taxon>eudicotyledons</taxon>
        <taxon>Gunneridae</taxon>
        <taxon>Pentapetalae</taxon>
        <taxon>rosids</taxon>
        <taxon>fabids</taxon>
        <taxon>Fagales</taxon>
        <taxon>Betulaceae</taxon>
        <taxon>Carpinus</taxon>
    </lineage>
</organism>
<protein>
    <submittedName>
        <fullName evidence="1">Uncharacterized protein</fullName>
    </submittedName>
</protein>
<reference evidence="1 2" key="1">
    <citation type="submission" date="2019-06" db="EMBL/GenBank/DDBJ databases">
        <title>A chromosomal-level reference genome of Carpinus fangiana (Coryloideae, Betulaceae).</title>
        <authorList>
            <person name="Yang X."/>
            <person name="Wang Z."/>
            <person name="Zhang L."/>
            <person name="Hao G."/>
            <person name="Liu J."/>
            <person name="Yang Y."/>
        </authorList>
    </citation>
    <scope>NUCLEOTIDE SEQUENCE [LARGE SCALE GENOMIC DNA]</scope>
    <source>
        <strain evidence="1">Cfa_2016G</strain>
        <tissue evidence="1">Leaf</tissue>
    </source>
</reference>
<dbReference type="EMBL" id="CM017321">
    <property type="protein sequence ID" value="KAE7999085.1"/>
    <property type="molecule type" value="Genomic_DNA"/>
</dbReference>
<name>A0A5N6QIV1_9ROSI</name>
<keyword evidence="2" id="KW-1185">Reference proteome</keyword>
<dbReference type="AlphaFoldDB" id="A0A5N6QIV1"/>